<evidence type="ECO:0000256" key="9">
    <source>
        <dbReference type="ARBA" id="ARBA00023136"/>
    </source>
</evidence>
<feature type="region of interest" description="Disordered" evidence="11">
    <location>
        <begin position="1"/>
        <end position="136"/>
    </location>
</feature>
<keyword evidence="5" id="KW-0812">Transmembrane</keyword>
<keyword evidence="4" id="KW-0808">Transferase</keyword>
<feature type="compositionally biased region" description="Basic and acidic residues" evidence="11">
    <location>
        <begin position="81"/>
        <end position="106"/>
    </location>
</feature>
<evidence type="ECO:0000256" key="10">
    <source>
        <dbReference type="RuleBase" id="RU363063"/>
    </source>
</evidence>
<dbReference type="EC" id="2.4.1.-" evidence="10"/>
<dbReference type="AlphaFoldDB" id="A0AAD3HCD6"/>
<dbReference type="Gene3D" id="3.90.550.50">
    <property type="match status" value="1"/>
</dbReference>
<comment type="similarity">
    <text evidence="2 10">Belongs to the glycosyltransferase 31 family.</text>
</comment>
<dbReference type="GO" id="GO:0016758">
    <property type="term" value="F:hexosyltransferase activity"/>
    <property type="evidence" value="ECO:0007669"/>
    <property type="project" value="InterPro"/>
</dbReference>
<dbReference type="EMBL" id="BLLK01000062">
    <property type="protein sequence ID" value="GFH58667.1"/>
    <property type="molecule type" value="Genomic_DNA"/>
</dbReference>
<evidence type="ECO:0000313" key="12">
    <source>
        <dbReference type="EMBL" id="GFH58667.1"/>
    </source>
</evidence>
<dbReference type="Proteomes" id="UP001054902">
    <property type="component" value="Unassembled WGS sequence"/>
</dbReference>
<keyword evidence="3 10" id="KW-0328">Glycosyltransferase</keyword>
<feature type="compositionally biased region" description="Polar residues" evidence="11">
    <location>
        <begin position="108"/>
        <end position="118"/>
    </location>
</feature>
<keyword evidence="9" id="KW-0472">Membrane</keyword>
<comment type="subcellular location">
    <subcellularLocation>
        <location evidence="1 10">Golgi apparatus membrane</location>
        <topology evidence="1 10">Single-pass type II membrane protein</topology>
    </subcellularLocation>
</comment>
<evidence type="ECO:0000256" key="6">
    <source>
        <dbReference type="ARBA" id="ARBA00022968"/>
    </source>
</evidence>
<evidence type="ECO:0000256" key="1">
    <source>
        <dbReference type="ARBA" id="ARBA00004323"/>
    </source>
</evidence>
<keyword evidence="6" id="KW-0735">Signal-anchor</keyword>
<keyword evidence="13" id="KW-1185">Reference proteome</keyword>
<keyword evidence="8 10" id="KW-0333">Golgi apparatus</keyword>
<feature type="compositionally biased region" description="Polar residues" evidence="11">
    <location>
        <begin position="64"/>
        <end position="77"/>
    </location>
</feature>
<evidence type="ECO:0000256" key="8">
    <source>
        <dbReference type="ARBA" id="ARBA00023034"/>
    </source>
</evidence>
<dbReference type="InterPro" id="IPR002659">
    <property type="entry name" value="Glyco_trans_31"/>
</dbReference>
<organism evidence="12 13">
    <name type="scientific">Chaetoceros tenuissimus</name>
    <dbReference type="NCBI Taxonomy" id="426638"/>
    <lineage>
        <taxon>Eukaryota</taxon>
        <taxon>Sar</taxon>
        <taxon>Stramenopiles</taxon>
        <taxon>Ochrophyta</taxon>
        <taxon>Bacillariophyta</taxon>
        <taxon>Coscinodiscophyceae</taxon>
        <taxon>Chaetocerotophycidae</taxon>
        <taxon>Chaetocerotales</taxon>
        <taxon>Chaetocerotaceae</taxon>
        <taxon>Chaetoceros</taxon>
    </lineage>
</organism>
<sequence length="490" mass="55196">MFDTNLIIFSKQKDVSPTSLRGQKNPGNTHNDDDDKAENVKDTSQEAYSNINENDNNDTEKNNSASNEKTSNESVVENNDGDDKQTTENAKDTKNTVDGDAEKEVQSEEIQNHTSSGTAKEMPKFETGSFGNCTRSDNGEVKFAEITSDDGGILQVTCKAIPFRAQIKEIHSPQKIITGVLSGASGDGPARRDLIRRTWASGRDGIFFLVAGPWSDIEKEYGEKGDLIWIDEEEVYNGEQSVLTLKTYSFLAIVYAAMQKNQQGGDDTGKYEYTHVFKTDDDSYFNVDAFRTEVDTPDPSIEEQYKGWPMSDFVGRDHDFVGQCQLKFKEVHREDDYKWPLRVETYPESFYPRYCQGAGFGISKKFLQCAVSQGHIANVRFMPFEDVAVGMLSERCGVSPQWPSTAAVKVFRYKSDEAKKRTQTGDKRNDDLVAPGACMSGKIVQHRIIDDEDMEDHHKTVSDPTYCEVTKEKRAARIKELEGKNITWYD</sequence>
<evidence type="ECO:0000256" key="5">
    <source>
        <dbReference type="ARBA" id="ARBA00022692"/>
    </source>
</evidence>
<evidence type="ECO:0000256" key="4">
    <source>
        <dbReference type="ARBA" id="ARBA00022679"/>
    </source>
</evidence>
<dbReference type="GO" id="GO:0000139">
    <property type="term" value="C:Golgi membrane"/>
    <property type="evidence" value="ECO:0007669"/>
    <property type="project" value="UniProtKB-SubCell"/>
</dbReference>
<evidence type="ECO:0000313" key="13">
    <source>
        <dbReference type="Proteomes" id="UP001054902"/>
    </source>
</evidence>
<reference evidence="12 13" key="1">
    <citation type="journal article" date="2021" name="Sci. Rep.">
        <title>The genome of the diatom Chaetoceros tenuissimus carries an ancient integrated fragment of an extant virus.</title>
        <authorList>
            <person name="Hongo Y."/>
            <person name="Kimura K."/>
            <person name="Takaki Y."/>
            <person name="Yoshida Y."/>
            <person name="Baba S."/>
            <person name="Kobayashi G."/>
            <person name="Nagasaki K."/>
            <person name="Hano T."/>
            <person name="Tomaru Y."/>
        </authorList>
    </citation>
    <scope>NUCLEOTIDE SEQUENCE [LARGE SCALE GENOMIC DNA]</scope>
    <source>
        <strain evidence="12 13">NIES-3715</strain>
    </source>
</reference>
<feature type="compositionally biased region" description="Polar residues" evidence="11">
    <location>
        <begin position="15"/>
        <end position="29"/>
    </location>
</feature>
<comment type="caution">
    <text evidence="12">The sequence shown here is derived from an EMBL/GenBank/DDBJ whole genome shotgun (WGS) entry which is preliminary data.</text>
</comment>
<dbReference type="PANTHER" id="PTHR11214">
    <property type="entry name" value="BETA-1,3-N-ACETYLGLUCOSAMINYLTRANSFERASE"/>
    <property type="match status" value="1"/>
</dbReference>
<evidence type="ECO:0000256" key="3">
    <source>
        <dbReference type="ARBA" id="ARBA00022676"/>
    </source>
</evidence>
<dbReference type="PANTHER" id="PTHR11214:SF378">
    <property type="entry name" value="BETA-1,3-GALACTOSYLTRANSFERASE 4"/>
    <property type="match status" value="1"/>
</dbReference>
<keyword evidence="7" id="KW-1133">Transmembrane helix</keyword>
<evidence type="ECO:0000256" key="11">
    <source>
        <dbReference type="SAM" id="MobiDB-lite"/>
    </source>
</evidence>
<dbReference type="Pfam" id="PF01762">
    <property type="entry name" value="Galactosyl_T"/>
    <property type="match status" value="1"/>
</dbReference>
<dbReference type="GO" id="GO:0006493">
    <property type="term" value="P:protein O-linked glycosylation"/>
    <property type="evidence" value="ECO:0007669"/>
    <property type="project" value="TreeGrafter"/>
</dbReference>
<evidence type="ECO:0000256" key="7">
    <source>
        <dbReference type="ARBA" id="ARBA00022989"/>
    </source>
</evidence>
<gene>
    <name evidence="12" type="ORF">CTEN210_15143</name>
</gene>
<proteinExistence type="inferred from homology"/>
<feature type="compositionally biased region" description="Basic and acidic residues" evidence="11">
    <location>
        <begin position="30"/>
        <end position="44"/>
    </location>
</feature>
<accession>A0AAD3HCD6</accession>
<name>A0AAD3HCD6_9STRA</name>
<evidence type="ECO:0000256" key="2">
    <source>
        <dbReference type="ARBA" id="ARBA00008661"/>
    </source>
</evidence>
<protein>
    <recommendedName>
        <fullName evidence="10">Hexosyltransferase</fullName>
        <ecNumber evidence="10">2.4.1.-</ecNumber>
    </recommendedName>
</protein>